<name>A0A9P6TVM4_9FUNG</name>
<keyword evidence="3" id="KW-1185">Reference proteome</keyword>
<evidence type="ECO:0000256" key="1">
    <source>
        <dbReference type="SAM" id="MobiDB-lite"/>
    </source>
</evidence>
<feature type="region of interest" description="Disordered" evidence="1">
    <location>
        <begin position="137"/>
        <end position="192"/>
    </location>
</feature>
<feature type="compositionally biased region" description="Basic and acidic residues" evidence="1">
    <location>
        <begin position="139"/>
        <end position="171"/>
    </location>
</feature>
<sequence>MNNQDGSFSTTLQIIHNKLVNLQAALDIDGSQPATVIRPTLPNEKAMVDRDILTIRDLARSRTDYRTRLVNMMESLKEEADLMSQSMNDSREKLSEHVGEPIHELVLQTRLLQVTTTSIRKTLIDLTTRVEQIGSDVSSCDRRLQKMDNEPQKDSELQNKDNELQNKDNGPRGKSSNPQKKDTDSKKMDADQEKKTLGKLGLVLNRIILLKSILFAGSSEKYFKEPKDLSKCASTMDEDILLTWCRAPTKEAYRAGLCDLYERLRQEKNELKESLGMEDNYSDSSSSNSVQF</sequence>
<comment type="caution">
    <text evidence="2">The sequence shown here is derived from an EMBL/GenBank/DDBJ whole genome shotgun (WGS) entry which is preliminary data.</text>
</comment>
<organism evidence="2 3">
    <name type="scientific">Mortierella polycephala</name>
    <dbReference type="NCBI Taxonomy" id="41804"/>
    <lineage>
        <taxon>Eukaryota</taxon>
        <taxon>Fungi</taxon>
        <taxon>Fungi incertae sedis</taxon>
        <taxon>Mucoromycota</taxon>
        <taxon>Mortierellomycotina</taxon>
        <taxon>Mortierellomycetes</taxon>
        <taxon>Mortierellales</taxon>
        <taxon>Mortierellaceae</taxon>
        <taxon>Mortierella</taxon>
    </lineage>
</organism>
<protein>
    <submittedName>
        <fullName evidence="2">Uncharacterized protein</fullName>
    </submittedName>
</protein>
<evidence type="ECO:0000313" key="2">
    <source>
        <dbReference type="EMBL" id="KAG0248495.1"/>
    </source>
</evidence>
<proteinExistence type="predicted"/>
<dbReference type="OrthoDB" id="10448586at2759"/>
<accession>A0A9P6TVM4</accession>
<gene>
    <name evidence="2" type="ORF">BG011_010217</name>
</gene>
<dbReference type="AlphaFoldDB" id="A0A9P6TVM4"/>
<dbReference type="EMBL" id="JAAAJA010000982">
    <property type="protein sequence ID" value="KAG0248495.1"/>
    <property type="molecule type" value="Genomic_DNA"/>
</dbReference>
<evidence type="ECO:0000313" key="3">
    <source>
        <dbReference type="Proteomes" id="UP000726737"/>
    </source>
</evidence>
<dbReference type="Proteomes" id="UP000726737">
    <property type="component" value="Unassembled WGS sequence"/>
</dbReference>
<feature type="compositionally biased region" description="Basic and acidic residues" evidence="1">
    <location>
        <begin position="179"/>
        <end position="192"/>
    </location>
</feature>
<reference evidence="2" key="1">
    <citation type="journal article" date="2020" name="Fungal Divers.">
        <title>Resolving the Mortierellaceae phylogeny through synthesis of multi-gene phylogenetics and phylogenomics.</title>
        <authorList>
            <person name="Vandepol N."/>
            <person name="Liber J."/>
            <person name="Desiro A."/>
            <person name="Na H."/>
            <person name="Kennedy M."/>
            <person name="Barry K."/>
            <person name="Grigoriev I.V."/>
            <person name="Miller A.N."/>
            <person name="O'Donnell K."/>
            <person name="Stajich J.E."/>
            <person name="Bonito G."/>
        </authorList>
    </citation>
    <scope>NUCLEOTIDE SEQUENCE</scope>
    <source>
        <strain evidence="2">KOD948</strain>
    </source>
</reference>